<comment type="caution">
    <text evidence="7">The sequence shown here is derived from an EMBL/GenBank/DDBJ whole genome shotgun (WGS) entry which is preliminary data.</text>
</comment>
<dbReference type="RefSeq" id="WP_215821017.1">
    <property type="nucleotide sequence ID" value="NZ_JAGSOY010000049.1"/>
</dbReference>
<dbReference type="PRINTS" id="PR00996">
    <property type="entry name" value="CHERMTFRASE"/>
</dbReference>
<dbReference type="SMART" id="SM00138">
    <property type="entry name" value="MeTrc"/>
    <property type="match status" value="1"/>
</dbReference>
<evidence type="ECO:0000256" key="4">
    <source>
        <dbReference type="ARBA" id="ARBA00022679"/>
    </source>
</evidence>
<proteinExistence type="predicted"/>
<gene>
    <name evidence="7" type="ORF">KCG35_17130</name>
</gene>
<dbReference type="EC" id="2.1.1.80" evidence="2"/>
<dbReference type="PANTHER" id="PTHR24422">
    <property type="entry name" value="CHEMOTAXIS PROTEIN METHYLTRANSFERASE"/>
    <property type="match status" value="1"/>
</dbReference>
<keyword evidence="8" id="KW-1185">Reference proteome</keyword>
<dbReference type="Gene3D" id="3.40.50.150">
    <property type="entry name" value="Vaccinia Virus protein VP39"/>
    <property type="match status" value="1"/>
</dbReference>
<organism evidence="7 8">
    <name type="scientific">Zooshikella harenae</name>
    <dbReference type="NCBI Taxonomy" id="2827238"/>
    <lineage>
        <taxon>Bacteria</taxon>
        <taxon>Pseudomonadati</taxon>
        <taxon>Pseudomonadota</taxon>
        <taxon>Gammaproteobacteria</taxon>
        <taxon>Oceanospirillales</taxon>
        <taxon>Zooshikellaceae</taxon>
        <taxon>Zooshikella</taxon>
    </lineage>
</organism>
<keyword evidence="5" id="KW-0949">S-adenosyl-L-methionine</keyword>
<evidence type="ECO:0000259" key="6">
    <source>
        <dbReference type="PROSITE" id="PS50123"/>
    </source>
</evidence>
<evidence type="ECO:0000313" key="8">
    <source>
        <dbReference type="Proteomes" id="UP000690515"/>
    </source>
</evidence>
<dbReference type="Proteomes" id="UP000690515">
    <property type="component" value="Unassembled WGS sequence"/>
</dbReference>
<evidence type="ECO:0000313" key="7">
    <source>
        <dbReference type="EMBL" id="MBU2712793.1"/>
    </source>
</evidence>
<name>A0ABS5ZFF4_9GAMM</name>
<dbReference type="InterPro" id="IPR000780">
    <property type="entry name" value="CheR_MeTrfase"/>
</dbReference>
<dbReference type="InterPro" id="IPR050903">
    <property type="entry name" value="Bact_Chemotaxis_MeTrfase"/>
</dbReference>
<dbReference type="Pfam" id="PF01739">
    <property type="entry name" value="CheR"/>
    <property type="match status" value="1"/>
</dbReference>
<dbReference type="SUPFAM" id="SSF53335">
    <property type="entry name" value="S-adenosyl-L-methionine-dependent methyltransferases"/>
    <property type="match status" value="1"/>
</dbReference>
<keyword evidence="3" id="KW-0489">Methyltransferase</keyword>
<sequence>MEYQLRPQQPAVLQQQLRFTLQDFYLLKQKAKNSLGITLTDDTFDLVYQRLANRIKQLKLKSFNSYYKHIEKNKEEICCLINALTSTNSVFFDNQQLFETLKDNLLPTLLFDNSSHNLRIWSIGCGFGTEPYSISISLFEQLPESIYQRCKIIATDVNYFSINEAKRAVFDEECLIKLSTKQKHLFFLKGIGHQKSMYRVKPLIKQRIVFHTLHLTGHWPFSYPMDIIICRQQLIFFDQQKKQQLLTKLFSWLTPGGYLIMDSHELQSIINKLDSTNILFHSLNCQQLSENILQKNS</sequence>
<evidence type="ECO:0000256" key="2">
    <source>
        <dbReference type="ARBA" id="ARBA00012534"/>
    </source>
</evidence>
<dbReference type="PROSITE" id="PS50123">
    <property type="entry name" value="CHER"/>
    <property type="match status" value="1"/>
</dbReference>
<evidence type="ECO:0000256" key="1">
    <source>
        <dbReference type="ARBA" id="ARBA00001541"/>
    </source>
</evidence>
<dbReference type="EMBL" id="JAGSOY010000049">
    <property type="protein sequence ID" value="MBU2712793.1"/>
    <property type="molecule type" value="Genomic_DNA"/>
</dbReference>
<dbReference type="InterPro" id="IPR029063">
    <property type="entry name" value="SAM-dependent_MTases_sf"/>
</dbReference>
<accession>A0ABS5ZFF4</accession>
<keyword evidence="4" id="KW-0808">Transferase</keyword>
<protein>
    <recommendedName>
        <fullName evidence="2">protein-glutamate O-methyltransferase</fullName>
        <ecNumber evidence="2">2.1.1.80</ecNumber>
    </recommendedName>
</protein>
<dbReference type="InterPro" id="IPR022641">
    <property type="entry name" value="CheR_N"/>
</dbReference>
<dbReference type="PANTHER" id="PTHR24422:SF10">
    <property type="entry name" value="CHEMOTAXIS PROTEIN METHYLTRANSFERASE 2"/>
    <property type="match status" value="1"/>
</dbReference>
<evidence type="ECO:0000256" key="5">
    <source>
        <dbReference type="ARBA" id="ARBA00022691"/>
    </source>
</evidence>
<dbReference type="Pfam" id="PF03705">
    <property type="entry name" value="CheR_N"/>
    <property type="match status" value="1"/>
</dbReference>
<feature type="domain" description="CheR-type methyltransferase" evidence="6">
    <location>
        <begin position="12"/>
        <end position="265"/>
    </location>
</feature>
<reference evidence="7 8" key="1">
    <citation type="submission" date="2021-04" db="EMBL/GenBank/DDBJ databases">
        <authorList>
            <person name="Pira H."/>
            <person name="Risdian C."/>
            <person name="Wink J."/>
        </authorList>
    </citation>
    <scope>NUCLEOTIDE SEQUENCE [LARGE SCALE GENOMIC DNA]</scope>
    <source>
        <strain evidence="7 8">WH53</strain>
    </source>
</reference>
<evidence type="ECO:0000256" key="3">
    <source>
        <dbReference type="ARBA" id="ARBA00022603"/>
    </source>
</evidence>
<dbReference type="InterPro" id="IPR022642">
    <property type="entry name" value="CheR_C"/>
</dbReference>
<dbReference type="SUPFAM" id="SSF47757">
    <property type="entry name" value="Chemotaxis receptor methyltransferase CheR, N-terminal domain"/>
    <property type="match status" value="1"/>
</dbReference>
<dbReference type="Gene3D" id="1.10.155.10">
    <property type="entry name" value="Chemotaxis receptor methyltransferase CheR, N-terminal domain"/>
    <property type="match status" value="1"/>
</dbReference>
<dbReference type="InterPro" id="IPR036804">
    <property type="entry name" value="CheR_N_sf"/>
</dbReference>
<comment type="catalytic activity">
    <reaction evidence="1">
        <text>L-glutamyl-[protein] + S-adenosyl-L-methionine = [protein]-L-glutamate 5-O-methyl ester + S-adenosyl-L-homocysteine</text>
        <dbReference type="Rhea" id="RHEA:24452"/>
        <dbReference type="Rhea" id="RHEA-COMP:10208"/>
        <dbReference type="Rhea" id="RHEA-COMP:10311"/>
        <dbReference type="ChEBI" id="CHEBI:29973"/>
        <dbReference type="ChEBI" id="CHEBI:57856"/>
        <dbReference type="ChEBI" id="CHEBI:59789"/>
        <dbReference type="ChEBI" id="CHEBI:82795"/>
        <dbReference type="EC" id="2.1.1.80"/>
    </reaction>
</comment>